<keyword evidence="1" id="KW-0812">Transmembrane</keyword>
<organism evidence="2 3">
    <name type="scientific">Catenaria anguillulae PL171</name>
    <dbReference type="NCBI Taxonomy" id="765915"/>
    <lineage>
        <taxon>Eukaryota</taxon>
        <taxon>Fungi</taxon>
        <taxon>Fungi incertae sedis</taxon>
        <taxon>Blastocladiomycota</taxon>
        <taxon>Blastocladiomycetes</taxon>
        <taxon>Blastocladiales</taxon>
        <taxon>Catenariaceae</taxon>
        <taxon>Catenaria</taxon>
    </lineage>
</organism>
<feature type="transmembrane region" description="Helical" evidence="1">
    <location>
        <begin position="61"/>
        <end position="84"/>
    </location>
</feature>
<feature type="non-terminal residue" evidence="2">
    <location>
        <position position="117"/>
    </location>
</feature>
<accession>A0A1Y2H6C8</accession>
<dbReference type="Proteomes" id="UP000193411">
    <property type="component" value="Unassembled WGS sequence"/>
</dbReference>
<dbReference type="AlphaFoldDB" id="A0A1Y2H6C8"/>
<feature type="transmembrane region" description="Helical" evidence="1">
    <location>
        <begin position="20"/>
        <end position="41"/>
    </location>
</feature>
<gene>
    <name evidence="2" type="ORF">BCR44DRAFT_1489078</name>
</gene>
<name>A0A1Y2H6C8_9FUNG</name>
<sequence length="117" mass="12986">MATAAAANRARRLRPSSRAIIYFCSVFLFVVVPCLLFLVSLSSTHTLLSLDFLSPIHVRLFAKWKCGIETTLFGWLVAIGLTLYHSSCCQLAIDAWIHIGFTPELTLDPDKTALHPP</sequence>
<comment type="caution">
    <text evidence="2">The sequence shown here is derived from an EMBL/GenBank/DDBJ whole genome shotgun (WGS) entry which is preliminary data.</text>
</comment>
<keyword evidence="1" id="KW-0472">Membrane</keyword>
<keyword evidence="3" id="KW-1185">Reference proteome</keyword>
<dbReference type="EMBL" id="MCFL01000105">
    <property type="protein sequence ID" value="ORZ30079.1"/>
    <property type="molecule type" value="Genomic_DNA"/>
</dbReference>
<reference evidence="2 3" key="1">
    <citation type="submission" date="2016-07" db="EMBL/GenBank/DDBJ databases">
        <title>Pervasive Adenine N6-methylation of Active Genes in Fungi.</title>
        <authorList>
            <consortium name="DOE Joint Genome Institute"/>
            <person name="Mondo S.J."/>
            <person name="Dannebaum R.O."/>
            <person name="Kuo R.C."/>
            <person name="Labutti K."/>
            <person name="Haridas S."/>
            <person name="Kuo A."/>
            <person name="Salamov A."/>
            <person name="Ahrendt S.R."/>
            <person name="Lipzen A."/>
            <person name="Sullivan W."/>
            <person name="Andreopoulos W.B."/>
            <person name="Clum A."/>
            <person name="Lindquist E."/>
            <person name="Daum C."/>
            <person name="Ramamoorthy G.K."/>
            <person name="Gryganskyi A."/>
            <person name="Culley D."/>
            <person name="Magnuson J.K."/>
            <person name="James T.Y."/>
            <person name="O'Malley M.A."/>
            <person name="Stajich J.E."/>
            <person name="Spatafora J.W."/>
            <person name="Visel A."/>
            <person name="Grigoriev I.V."/>
        </authorList>
    </citation>
    <scope>NUCLEOTIDE SEQUENCE [LARGE SCALE GENOMIC DNA]</scope>
    <source>
        <strain evidence="2 3">PL171</strain>
    </source>
</reference>
<evidence type="ECO:0000313" key="3">
    <source>
        <dbReference type="Proteomes" id="UP000193411"/>
    </source>
</evidence>
<keyword evidence="1" id="KW-1133">Transmembrane helix</keyword>
<evidence type="ECO:0000313" key="2">
    <source>
        <dbReference type="EMBL" id="ORZ30079.1"/>
    </source>
</evidence>
<protein>
    <submittedName>
        <fullName evidence="2">Uncharacterized protein</fullName>
    </submittedName>
</protein>
<evidence type="ECO:0000256" key="1">
    <source>
        <dbReference type="SAM" id="Phobius"/>
    </source>
</evidence>
<dbReference type="OrthoDB" id="10267235at2759"/>
<proteinExistence type="predicted"/>